<dbReference type="Proteomes" id="UP001500866">
    <property type="component" value="Unassembled WGS sequence"/>
</dbReference>
<dbReference type="InterPro" id="IPR050189">
    <property type="entry name" value="MFS_Efflux_Transporters"/>
</dbReference>
<evidence type="ECO:0000259" key="8">
    <source>
        <dbReference type="PROSITE" id="PS50850"/>
    </source>
</evidence>
<evidence type="ECO:0000256" key="1">
    <source>
        <dbReference type="ARBA" id="ARBA00004651"/>
    </source>
</evidence>
<dbReference type="InterPro" id="IPR020846">
    <property type="entry name" value="MFS_dom"/>
</dbReference>
<keyword evidence="10" id="KW-1185">Reference proteome</keyword>
<keyword evidence="4 7" id="KW-0812">Transmembrane</keyword>
<feature type="transmembrane region" description="Helical" evidence="7">
    <location>
        <begin position="157"/>
        <end position="180"/>
    </location>
</feature>
<keyword evidence="5 7" id="KW-1133">Transmembrane helix</keyword>
<feature type="transmembrane region" description="Helical" evidence="7">
    <location>
        <begin position="94"/>
        <end position="117"/>
    </location>
</feature>
<feature type="transmembrane region" description="Helical" evidence="7">
    <location>
        <begin position="201"/>
        <end position="219"/>
    </location>
</feature>
<evidence type="ECO:0000256" key="7">
    <source>
        <dbReference type="SAM" id="Phobius"/>
    </source>
</evidence>
<evidence type="ECO:0000256" key="4">
    <source>
        <dbReference type="ARBA" id="ARBA00022692"/>
    </source>
</evidence>
<dbReference type="PANTHER" id="PTHR43124">
    <property type="entry name" value="PURINE EFFLUX PUMP PBUE"/>
    <property type="match status" value="1"/>
</dbReference>
<protein>
    <submittedName>
        <fullName evidence="9">MFS transporter</fullName>
    </submittedName>
</protein>
<evidence type="ECO:0000256" key="5">
    <source>
        <dbReference type="ARBA" id="ARBA00022989"/>
    </source>
</evidence>
<feature type="transmembrane region" description="Helical" evidence="7">
    <location>
        <begin position="266"/>
        <end position="284"/>
    </location>
</feature>
<evidence type="ECO:0000313" key="10">
    <source>
        <dbReference type="Proteomes" id="UP001500866"/>
    </source>
</evidence>
<keyword evidence="6 7" id="KW-0472">Membrane</keyword>
<feature type="transmembrane region" description="Helical" evidence="7">
    <location>
        <begin position="290"/>
        <end position="313"/>
    </location>
</feature>
<feature type="transmembrane region" description="Helical" evidence="7">
    <location>
        <begin position="352"/>
        <end position="369"/>
    </location>
</feature>
<feature type="domain" description="Major facilitator superfamily (MFS) profile" evidence="8">
    <location>
        <begin position="1"/>
        <end position="378"/>
    </location>
</feature>
<accession>A0ABN1GFL6</accession>
<dbReference type="InterPro" id="IPR011701">
    <property type="entry name" value="MFS"/>
</dbReference>
<comment type="subcellular location">
    <subcellularLocation>
        <location evidence="1">Cell membrane</location>
        <topology evidence="1">Multi-pass membrane protein</topology>
    </subcellularLocation>
</comment>
<dbReference type="RefSeq" id="WP_343814830.1">
    <property type="nucleotide sequence ID" value="NZ_BAAADS010000024.1"/>
</dbReference>
<evidence type="ECO:0000256" key="2">
    <source>
        <dbReference type="ARBA" id="ARBA00022448"/>
    </source>
</evidence>
<sequence length="387" mass="41690">MKRIVLPGIAMIAVTYGLARFGYGLMLPDISSTLDMSPAISGVIGSSSYFAYCIAITLSTLFIPKLGPRPSIIAAGISAFVGMLLMAISTNEIMLAVGVLVAGASTGFGSPAYGEVVAETVQKPFQDKANTWVNAGTGFGVMISGPIVLFFSGDWRMVYTLFTFAALAVLIWNFINIPRIKKQEESRQKIFSFKKADMKKSIFLVIASLVMGIATAIYWTFSKDYITNESDLSHLTTSIFWIMIGVSGVAGGIAGNLIEKLGIGKAYRLTVIIAFLSIVILPIFHSEIGLIYLSALFFGSSYVFLTGVLLVWGVKLYPRQSSLGIGLPFLTLALGQIIGSAIAGTLIQSIDYKMAFILFSFIGLSAVFIKPKVNDTPEKSEKMESCV</sequence>
<feature type="transmembrane region" description="Helical" evidence="7">
    <location>
        <begin position="129"/>
        <end position="151"/>
    </location>
</feature>
<evidence type="ECO:0000256" key="6">
    <source>
        <dbReference type="ARBA" id="ARBA00023136"/>
    </source>
</evidence>
<keyword evidence="2" id="KW-0813">Transport</keyword>
<dbReference type="Pfam" id="PF07690">
    <property type="entry name" value="MFS_1"/>
    <property type="match status" value="1"/>
</dbReference>
<evidence type="ECO:0000256" key="3">
    <source>
        <dbReference type="ARBA" id="ARBA00022475"/>
    </source>
</evidence>
<organism evidence="9 10">
    <name type="scientific">Virgibacillus siamensis</name>
    <dbReference type="NCBI Taxonomy" id="480071"/>
    <lineage>
        <taxon>Bacteria</taxon>
        <taxon>Bacillati</taxon>
        <taxon>Bacillota</taxon>
        <taxon>Bacilli</taxon>
        <taxon>Bacillales</taxon>
        <taxon>Bacillaceae</taxon>
        <taxon>Virgibacillus</taxon>
    </lineage>
</organism>
<dbReference type="Gene3D" id="1.20.1250.20">
    <property type="entry name" value="MFS general substrate transporter like domains"/>
    <property type="match status" value="2"/>
</dbReference>
<comment type="caution">
    <text evidence="9">The sequence shown here is derived from an EMBL/GenBank/DDBJ whole genome shotgun (WGS) entry which is preliminary data.</text>
</comment>
<gene>
    <name evidence="9" type="ORF">GCM10009001_29760</name>
</gene>
<feature type="transmembrane region" description="Helical" evidence="7">
    <location>
        <begin position="325"/>
        <end position="346"/>
    </location>
</feature>
<dbReference type="PANTHER" id="PTHR43124:SF3">
    <property type="entry name" value="CHLORAMPHENICOL EFFLUX PUMP RV0191"/>
    <property type="match status" value="1"/>
</dbReference>
<name>A0ABN1GFL6_9BACI</name>
<evidence type="ECO:0000313" key="9">
    <source>
        <dbReference type="EMBL" id="GAA0610524.1"/>
    </source>
</evidence>
<reference evidence="9 10" key="1">
    <citation type="journal article" date="2019" name="Int. J. Syst. Evol. Microbiol.">
        <title>The Global Catalogue of Microorganisms (GCM) 10K type strain sequencing project: providing services to taxonomists for standard genome sequencing and annotation.</title>
        <authorList>
            <consortium name="The Broad Institute Genomics Platform"/>
            <consortium name="The Broad Institute Genome Sequencing Center for Infectious Disease"/>
            <person name="Wu L."/>
            <person name="Ma J."/>
        </authorList>
    </citation>
    <scope>NUCLEOTIDE SEQUENCE [LARGE SCALE GENOMIC DNA]</scope>
    <source>
        <strain evidence="9 10">JCM 15395</strain>
    </source>
</reference>
<proteinExistence type="predicted"/>
<dbReference type="EMBL" id="BAAADS010000024">
    <property type="protein sequence ID" value="GAA0610524.1"/>
    <property type="molecule type" value="Genomic_DNA"/>
</dbReference>
<keyword evidence="3" id="KW-1003">Cell membrane</keyword>
<dbReference type="InterPro" id="IPR036259">
    <property type="entry name" value="MFS_trans_sf"/>
</dbReference>
<feature type="transmembrane region" description="Helical" evidence="7">
    <location>
        <begin position="70"/>
        <end position="88"/>
    </location>
</feature>
<dbReference type="PROSITE" id="PS50850">
    <property type="entry name" value="MFS"/>
    <property type="match status" value="1"/>
</dbReference>
<feature type="transmembrane region" description="Helical" evidence="7">
    <location>
        <begin position="43"/>
        <end position="63"/>
    </location>
</feature>
<feature type="transmembrane region" description="Helical" evidence="7">
    <location>
        <begin position="239"/>
        <end position="259"/>
    </location>
</feature>
<dbReference type="SUPFAM" id="SSF103473">
    <property type="entry name" value="MFS general substrate transporter"/>
    <property type="match status" value="1"/>
</dbReference>